<comment type="subcellular location">
    <subcellularLocation>
        <location evidence="7">Cell membrane</location>
        <topology evidence="7">Peripheral membrane protein</topology>
    </subcellularLocation>
    <subcellularLocation>
        <location evidence="7">Vacuole membrane</location>
        <topology evidence="7">Peripheral membrane protein</topology>
    </subcellularLocation>
</comment>
<dbReference type="PANTHER" id="PTHR12865">
    <property type="entry name" value="PHOSPHATIDYLINOSITOL 4-KINASE TYPE-II"/>
    <property type="match status" value="1"/>
</dbReference>
<keyword evidence="4 7" id="KW-0418">Kinase</keyword>
<dbReference type="InterPro" id="IPR039756">
    <property type="entry name" value="Lsb6/PI4K2"/>
</dbReference>
<feature type="domain" description="PI3K/PI4K catalytic" evidence="9">
    <location>
        <begin position="165"/>
        <end position="563"/>
    </location>
</feature>
<gene>
    <name evidence="10" type="ORF">PRZ48_004114</name>
</gene>
<feature type="region of interest" description="Disordered" evidence="8">
    <location>
        <begin position="686"/>
        <end position="712"/>
    </location>
</feature>
<keyword evidence="6" id="KW-0472">Membrane</keyword>
<keyword evidence="5 7" id="KW-0067">ATP-binding</keyword>
<evidence type="ECO:0000256" key="7">
    <source>
        <dbReference type="RuleBase" id="RU367084"/>
    </source>
</evidence>
<feature type="region of interest" description="Disordered" evidence="8">
    <location>
        <begin position="1"/>
        <end position="78"/>
    </location>
</feature>
<evidence type="ECO:0000256" key="3">
    <source>
        <dbReference type="ARBA" id="ARBA00022741"/>
    </source>
</evidence>
<dbReference type="EC" id="2.7.1.67" evidence="7"/>
<evidence type="ECO:0000256" key="1">
    <source>
        <dbReference type="ARBA" id="ARBA00022475"/>
    </source>
</evidence>
<comment type="similarity">
    <text evidence="7">Belongs to the PI3/PI4-kinase family.</text>
</comment>
<evidence type="ECO:0000256" key="4">
    <source>
        <dbReference type="ARBA" id="ARBA00022777"/>
    </source>
</evidence>
<dbReference type="Pfam" id="PF00454">
    <property type="entry name" value="PI3_PI4_kinase"/>
    <property type="match status" value="1"/>
</dbReference>
<keyword evidence="1 7" id="KW-1003">Cell membrane</keyword>
<dbReference type="InterPro" id="IPR018936">
    <property type="entry name" value="PI3/4_kinase_CS"/>
</dbReference>
<feature type="compositionally biased region" description="Polar residues" evidence="8">
    <location>
        <begin position="636"/>
        <end position="658"/>
    </location>
</feature>
<protein>
    <recommendedName>
        <fullName evidence="7">Phosphatidylinositol 4-kinase</fullName>
        <ecNumber evidence="7">2.7.1.67</ecNumber>
    </recommendedName>
</protein>
<evidence type="ECO:0000256" key="2">
    <source>
        <dbReference type="ARBA" id="ARBA00022679"/>
    </source>
</evidence>
<name>A0ABR0EWX8_ZASCE</name>
<dbReference type="Proteomes" id="UP001305779">
    <property type="component" value="Unassembled WGS sequence"/>
</dbReference>
<dbReference type="PANTHER" id="PTHR12865:SF1">
    <property type="entry name" value="PHOSPHATIDYLINOSITOL 4-KINASE TYPE 2"/>
    <property type="match status" value="1"/>
</dbReference>
<evidence type="ECO:0000313" key="10">
    <source>
        <dbReference type="EMBL" id="KAK4506149.1"/>
    </source>
</evidence>
<evidence type="ECO:0000256" key="6">
    <source>
        <dbReference type="ARBA" id="ARBA00023136"/>
    </source>
</evidence>
<keyword evidence="3 7" id="KW-0547">Nucleotide-binding</keyword>
<sequence>MPGKRPATSGYARIAQAEEEEEEQYSDNEDPFVDPSNAISSPGAEYAPIQPRRRDDMRMPSGNSTPRRPGRRHRANSGVDIKAINARLERWADEIKERFKRRKVKGKSSEEEQLEIHHSVFQAPDWIRPATKETLDVDYDDSSQRMSKIEFDDLVQSVRTAIELGLHPKLISQGSSGSYFALNSGGKVMGVFKPKDEEPYASKNPKWTKWIHRNLFPFAFGRAMLIPNLSYVSEAAAYVLDCQLRTNMVPYTDVVGLSSKSFHYDWMDRRAYYRKGKPFPEKLGSFQVFLKGFKGATEFFREHPWPDQSTTSFTDAPARKKRRKRWDETCRPTSAAGKDGYDSEEDEELSSGQQSRGEQAFWSEGLQQSFREELEKLVILDYVMRNTDRGTDNWMIRIDRETQKASIVSEPVQMNGNAEDGEGYNKRNESMSASLAADGNRTKETAVPKIGAIDNSLSWPWKHPDAWRSYPFGWLFLPVNLIGRPFSEKTRQHFLPLLTSKDWWSETQIKLRRCFEIDVDFQERMFARQMAVMKGQAWNVVETLKTPDHGPLELTRRNRVHVWDDLVDIPVAVPLPRASEEMRIRAAATNAAESQTRALALATSPRRIAEEEVEEMDITATMSSASVPNGDLLGITGTSLPNEASKNPFNRSRQNSSQDIHHPAVQSAIKENLSPPAANFQSHELKLSPATLHSENRRPTAPRSRTGGARLSYDMPRSNVLWQASPQTRGGRRFSLNFARRSSVAEAPFDDDGDLGYAAAADRESSMRKVIVERLEMVKSKPPVFSWC</sequence>
<feature type="region of interest" description="Disordered" evidence="8">
    <location>
        <begin position="620"/>
        <end position="664"/>
    </location>
</feature>
<dbReference type="PROSITE" id="PS50290">
    <property type="entry name" value="PI3_4_KINASE_3"/>
    <property type="match status" value="1"/>
</dbReference>
<dbReference type="PROSITE" id="PS00916">
    <property type="entry name" value="PI3_4_KINASE_2"/>
    <property type="match status" value="1"/>
</dbReference>
<proteinExistence type="inferred from homology"/>
<accession>A0ABR0EWX8</accession>
<evidence type="ECO:0000259" key="9">
    <source>
        <dbReference type="PROSITE" id="PS50290"/>
    </source>
</evidence>
<dbReference type="EMBL" id="JAXOVC010000002">
    <property type="protein sequence ID" value="KAK4506149.1"/>
    <property type="molecule type" value="Genomic_DNA"/>
</dbReference>
<comment type="cofactor">
    <cofactor evidence="7">
        <name>Mg(2+)</name>
        <dbReference type="ChEBI" id="CHEBI:18420"/>
    </cofactor>
    <cofactor evidence="7">
        <name>Mn(2+)</name>
        <dbReference type="ChEBI" id="CHEBI:29035"/>
    </cofactor>
</comment>
<feature type="compositionally biased region" description="Acidic residues" evidence="8">
    <location>
        <begin position="17"/>
        <end position="32"/>
    </location>
</feature>
<keyword evidence="11" id="KW-1185">Reference proteome</keyword>
<evidence type="ECO:0000256" key="8">
    <source>
        <dbReference type="SAM" id="MobiDB-lite"/>
    </source>
</evidence>
<feature type="region of interest" description="Disordered" evidence="8">
    <location>
        <begin position="307"/>
        <end position="358"/>
    </location>
</feature>
<dbReference type="InterPro" id="IPR000403">
    <property type="entry name" value="PI3/4_kinase_cat_dom"/>
</dbReference>
<organism evidence="10 11">
    <name type="scientific">Zasmidium cellare</name>
    <name type="common">Wine cellar mold</name>
    <name type="synonym">Racodium cellare</name>
    <dbReference type="NCBI Taxonomy" id="395010"/>
    <lineage>
        <taxon>Eukaryota</taxon>
        <taxon>Fungi</taxon>
        <taxon>Dikarya</taxon>
        <taxon>Ascomycota</taxon>
        <taxon>Pezizomycotina</taxon>
        <taxon>Dothideomycetes</taxon>
        <taxon>Dothideomycetidae</taxon>
        <taxon>Mycosphaerellales</taxon>
        <taxon>Mycosphaerellaceae</taxon>
        <taxon>Zasmidium</taxon>
    </lineage>
</organism>
<keyword evidence="2 7" id="KW-0808">Transferase</keyword>
<comment type="caution">
    <text evidence="10">The sequence shown here is derived from an EMBL/GenBank/DDBJ whole genome shotgun (WGS) entry which is preliminary data.</text>
</comment>
<comment type="catalytic activity">
    <reaction evidence="7">
        <text>a 1,2-diacyl-sn-glycero-3-phospho-(1D-myo-inositol) + ATP = a 1,2-diacyl-sn-glycero-3-phospho-(1D-myo-inositol 4-phosphate) + ADP + H(+)</text>
        <dbReference type="Rhea" id="RHEA:19877"/>
        <dbReference type="ChEBI" id="CHEBI:15378"/>
        <dbReference type="ChEBI" id="CHEBI:30616"/>
        <dbReference type="ChEBI" id="CHEBI:57880"/>
        <dbReference type="ChEBI" id="CHEBI:58178"/>
        <dbReference type="ChEBI" id="CHEBI:456216"/>
        <dbReference type="EC" id="2.7.1.67"/>
    </reaction>
</comment>
<reference evidence="10 11" key="1">
    <citation type="journal article" date="2023" name="G3 (Bethesda)">
        <title>A chromosome-level genome assembly of Zasmidium syzygii isolated from banana leaves.</title>
        <authorList>
            <person name="van Westerhoven A.C."/>
            <person name="Mehrabi R."/>
            <person name="Talebi R."/>
            <person name="Steentjes M.B.F."/>
            <person name="Corcolon B."/>
            <person name="Chong P.A."/>
            <person name="Kema G.H.J."/>
            <person name="Seidl M.F."/>
        </authorList>
    </citation>
    <scope>NUCLEOTIDE SEQUENCE [LARGE SCALE GENOMIC DNA]</scope>
    <source>
        <strain evidence="10 11">P124</strain>
    </source>
</reference>
<evidence type="ECO:0000256" key="5">
    <source>
        <dbReference type="ARBA" id="ARBA00022840"/>
    </source>
</evidence>
<evidence type="ECO:0000313" key="11">
    <source>
        <dbReference type="Proteomes" id="UP001305779"/>
    </source>
</evidence>